<dbReference type="HOGENOM" id="CLU_2481388_0_0_11"/>
<keyword evidence="2" id="KW-1185">Reference proteome</keyword>
<gene>
    <name evidence="1" type="ORF">RradSPS_1256</name>
</gene>
<evidence type="ECO:0000313" key="1">
    <source>
        <dbReference type="EMBL" id="AHY46539.1"/>
    </source>
</evidence>
<evidence type="ECO:0000313" key="2">
    <source>
        <dbReference type="Proteomes" id="UP000025229"/>
    </source>
</evidence>
<dbReference type="OrthoDB" id="5245182at2"/>
<evidence type="ECO:0008006" key="3">
    <source>
        <dbReference type="Google" id="ProtNLM"/>
    </source>
</evidence>
<organism evidence="1 2">
    <name type="scientific">Rubrobacter radiotolerans</name>
    <name type="common">Arthrobacter radiotolerans</name>
    <dbReference type="NCBI Taxonomy" id="42256"/>
    <lineage>
        <taxon>Bacteria</taxon>
        <taxon>Bacillati</taxon>
        <taxon>Actinomycetota</taxon>
        <taxon>Rubrobacteria</taxon>
        <taxon>Rubrobacterales</taxon>
        <taxon>Rubrobacteraceae</taxon>
        <taxon>Rubrobacter</taxon>
    </lineage>
</organism>
<reference evidence="1 2" key="1">
    <citation type="submission" date="2014-03" db="EMBL/GenBank/DDBJ databases">
        <title>Complete genome sequence of the Radio-Resistant Rubrobacter radiotolerans RSPS-4.</title>
        <authorList>
            <person name="Egas C.C."/>
            <person name="Barroso C.C."/>
            <person name="Froufe H.J.C."/>
            <person name="Pacheco J.J."/>
            <person name="Albuquerque L.L."/>
            <person name="da Costa M.M.S."/>
        </authorList>
    </citation>
    <scope>NUCLEOTIDE SEQUENCE [LARGE SCALE GENOMIC DNA]</scope>
    <source>
        <strain evidence="1 2">RSPS-4</strain>
    </source>
</reference>
<sequence>MSERREDVPESIMSRIDRLSKEREELLQRESHHSASPVDTRRLERIDHDLRVLWDLRRRELAGEDVDVSEDYLDDYDRYGGRESSGR</sequence>
<dbReference type="STRING" id="42256.RradSPS_1256"/>
<dbReference type="KEGG" id="rrd:RradSPS_1256"/>
<dbReference type="Proteomes" id="UP000025229">
    <property type="component" value="Chromosome"/>
</dbReference>
<dbReference type="AlphaFoldDB" id="A0A023X393"/>
<protein>
    <recommendedName>
        <fullName evidence="3">DUF2630 family protein</fullName>
    </recommendedName>
</protein>
<dbReference type="EMBL" id="CP007514">
    <property type="protein sequence ID" value="AHY46539.1"/>
    <property type="molecule type" value="Genomic_DNA"/>
</dbReference>
<accession>A0A023X393</accession>
<proteinExistence type="predicted"/>
<name>A0A023X393_RUBRA</name>